<dbReference type="Proteomes" id="UP000001188">
    <property type="component" value="Chromosome"/>
</dbReference>
<gene>
    <name evidence="1" type="ORF">XCCB100_1032</name>
</gene>
<name>B0RPJ5_XANCB</name>
<accession>B0RPJ5</accession>
<organism evidence="1 2">
    <name type="scientific">Xanthomonas campestris pv. campestris (strain B100)</name>
    <dbReference type="NCBI Taxonomy" id="509169"/>
    <lineage>
        <taxon>Bacteria</taxon>
        <taxon>Pseudomonadati</taxon>
        <taxon>Pseudomonadota</taxon>
        <taxon>Gammaproteobacteria</taxon>
        <taxon>Lysobacterales</taxon>
        <taxon>Lysobacteraceae</taxon>
        <taxon>Xanthomonas</taxon>
    </lineage>
</organism>
<dbReference type="EMBL" id="AM920689">
    <property type="protein sequence ID" value="CAP50380.1"/>
    <property type="molecule type" value="Genomic_DNA"/>
</dbReference>
<reference evidence="1 2" key="1">
    <citation type="journal article" date="2008" name="J. Biotechnol.">
        <title>The genome of Xanthomonas campestris pv. campestris B100 and its use for the reconstruction of metabolic pathways involved in xanthan biosynthesis.</title>
        <authorList>
            <person name="Vorholter F.J."/>
            <person name="Schneiker S."/>
            <person name="Goesmann A."/>
            <person name="Krause L."/>
            <person name="Bekel T."/>
            <person name="Kaiser O."/>
            <person name="Linke B."/>
            <person name="Patschkowski T."/>
            <person name="Ruckert C."/>
            <person name="Schmid J."/>
            <person name="Sidhu V.K."/>
            <person name="Sieber V."/>
            <person name="Tauch A."/>
            <person name="Watt S.A."/>
            <person name="Weisshaar B."/>
            <person name="Becker A."/>
            <person name="Niehaus K."/>
            <person name="Puhler A."/>
        </authorList>
    </citation>
    <scope>NUCLEOTIDE SEQUENCE [LARGE SCALE GENOMIC DNA]</scope>
    <source>
        <strain evidence="1 2">B100</strain>
    </source>
</reference>
<dbReference type="KEGG" id="xca:xcc-b100_1032"/>
<sequence length="146" mass="16250">MAKRCRIAESFARLGLNSLLCRGRHWLLNRSRVAEGCQLTTWNGSDNLGVKEMGKRKEHSKKEVEHALRHAEQHGWRVESGRAHWGVMFCPTNDGICGCKDHCMTAIAGTPANPQNHAKKLRSYVDRCAAAQQAAVEARANGDDDE</sequence>
<protein>
    <submittedName>
        <fullName evidence="1">Uncharacterized protein</fullName>
    </submittedName>
</protein>
<proteinExistence type="predicted"/>
<evidence type="ECO:0000313" key="2">
    <source>
        <dbReference type="Proteomes" id="UP000001188"/>
    </source>
</evidence>
<evidence type="ECO:0000313" key="1">
    <source>
        <dbReference type="EMBL" id="CAP50380.1"/>
    </source>
</evidence>
<dbReference type="AlphaFoldDB" id="B0RPJ5"/>
<dbReference type="HOGENOM" id="CLU_1776738_0_0_6"/>